<protein>
    <submittedName>
        <fullName evidence="3">Plasmid stabilization protein</fullName>
    </submittedName>
</protein>
<evidence type="ECO:0000313" key="4">
    <source>
        <dbReference type="Proteomes" id="UP000241436"/>
    </source>
</evidence>
<evidence type="ECO:0000256" key="2">
    <source>
        <dbReference type="ARBA" id="ARBA00022649"/>
    </source>
</evidence>
<dbReference type="Gene3D" id="3.30.2310.20">
    <property type="entry name" value="RelE-like"/>
    <property type="match status" value="1"/>
</dbReference>
<dbReference type="OrthoDB" id="9809155at2"/>
<comment type="similarity">
    <text evidence="1">Belongs to the RelE toxin family.</text>
</comment>
<dbReference type="Proteomes" id="UP000241436">
    <property type="component" value="Unassembled WGS sequence"/>
</dbReference>
<proteinExistence type="inferred from homology"/>
<reference evidence="3 4" key="1">
    <citation type="submission" date="2017-09" db="EMBL/GenBank/DDBJ databases">
        <title>Bloom of a denitrifying methanotroph, Candidatus Methylomirabilis limnetica, in a deep stratified lake.</title>
        <authorList>
            <person name="Graf J.S."/>
            <person name="Marchant H.K."/>
            <person name="Tienken D."/>
            <person name="Hach P.F."/>
            <person name="Brand A."/>
            <person name="Schubert C.J."/>
            <person name="Kuypers M.M."/>
            <person name="Milucka J."/>
        </authorList>
    </citation>
    <scope>NUCLEOTIDE SEQUENCE [LARGE SCALE GENOMIC DNA]</scope>
    <source>
        <strain evidence="3 4">Zug</strain>
    </source>
</reference>
<evidence type="ECO:0000256" key="1">
    <source>
        <dbReference type="ARBA" id="ARBA00006226"/>
    </source>
</evidence>
<organism evidence="3 4">
    <name type="scientific">Candidatus Methylomirabilis limnetica</name>
    <dbReference type="NCBI Taxonomy" id="2033718"/>
    <lineage>
        <taxon>Bacteria</taxon>
        <taxon>Candidatus Methylomirabilota</taxon>
        <taxon>Candidatus Methylomirabilia</taxon>
        <taxon>Candidatus Methylomirabilales</taxon>
        <taxon>Candidatus Methylomirabilaceae</taxon>
        <taxon>Candidatus Methylomirabilis</taxon>
    </lineage>
</organism>
<dbReference type="PANTHER" id="PTHR33755">
    <property type="entry name" value="TOXIN PARE1-RELATED"/>
    <property type="match status" value="1"/>
</dbReference>
<accession>A0A2T4TZQ2</accession>
<dbReference type="EMBL" id="NVQC01000013">
    <property type="protein sequence ID" value="PTL36603.1"/>
    <property type="molecule type" value="Genomic_DNA"/>
</dbReference>
<evidence type="ECO:0000313" key="3">
    <source>
        <dbReference type="EMBL" id="PTL36603.1"/>
    </source>
</evidence>
<keyword evidence="4" id="KW-1185">Reference proteome</keyword>
<dbReference type="InterPro" id="IPR051803">
    <property type="entry name" value="TA_system_RelE-like_toxin"/>
</dbReference>
<dbReference type="Pfam" id="PF05016">
    <property type="entry name" value="ParE_toxin"/>
    <property type="match status" value="1"/>
</dbReference>
<keyword evidence="2" id="KW-1277">Toxin-antitoxin system</keyword>
<sequence length="98" mass="11800">MRVLFTRYAKQELEDAVHYYELEYSGLGKRFKEEVRRAALRIAEYPQAWSAERGDVRKCLLHKFPYKLLYSMEKDHILVIAVAHQHRKPDYWISTDEP</sequence>
<name>A0A2T4TZQ2_9BACT</name>
<reference evidence="4" key="2">
    <citation type="journal article" date="2018" name="Environ. Microbiol.">
        <title>Bloom of a denitrifying methanotroph, 'Candidatus Methylomirabilis limnetica', in a deep stratified lake.</title>
        <authorList>
            <person name="Graf J.S."/>
            <person name="Mayr M.J."/>
            <person name="Marchant H.K."/>
            <person name="Tienken D."/>
            <person name="Hach P.F."/>
            <person name="Brand A."/>
            <person name="Schubert C.J."/>
            <person name="Kuypers M.M."/>
            <person name="Milucka J."/>
        </authorList>
    </citation>
    <scope>NUCLEOTIDE SEQUENCE [LARGE SCALE GENOMIC DNA]</scope>
    <source>
        <strain evidence="4">Zug</strain>
    </source>
</reference>
<dbReference type="PANTHER" id="PTHR33755:SF8">
    <property type="entry name" value="TOXIN PARE2"/>
    <property type="match status" value="1"/>
</dbReference>
<dbReference type="AlphaFoldDB" id="A0A2T4TZQ2"/>
<dbReference type="InterPro" id="IPR007712">
    <property type="entry name" value="RelE/ParE_toxin"/>
</dbReference>
<dbReference type="InterPro" id="IPR035093">
    <property type="entry name" value="RelE/ParE_toxin_dom_sf"/>
</dbReference>
<gene>
    <name evidence="3" type="ORF">CLG94_02660</name>
</gene>
<comment type="caution">
    <text evidence="3">The sequence shown here is derived from an EMBL/GenBank/DDBJ whole genome shotgun (WGS) entry which is preliminary data.</text>
</comment>